<dbReference type="InterPro" id="IPR036452">
    <property type="entry name" value="Ribo_hydro-like"/>
</dbReference>
<protein>
    <submittedName>
        <fullName evidence="4">Nucleoside hydrolase</fullName>
    </submittedName>
</protein>
<dbReference type="PANTHER" id="PTHR12304">
    <property type="entry name" value="INOSINE-URIDINE PREFERRING NUCLEOSIDE HYDROLASE"/>
    <property type="match status" value="1"/>
</dbReference>
<gene>
    <name evidence="4" type="ORF">JCR33_11735</name>
</gene>
<comment type="caution">
    <text evidence="4">The sequence shown here is derived from an EMBL/GenBank/DDBJ whole genome shotgun (WGS) entry which is preliminary data.</text>
</comment>
<dbReference type="GO" id="GO:0008477">
    <property type="term" value="F:purine nucleosidase activity"/>
    <property type="evidence" value="ECO:0007669"/>
    <property type="project" value="TreeGrafter"/>
</dbReference>
<sequence length="310" mass="31046">MSRIDVVHDCDPGNDDAVAILAAIGHPGIALRAVTTTYGHLAGDRTARNAAIAVAAAGADVPVHAGASAPLVRERLIARLLDFDSGLDAPRPQLAAVPLAVGDSVSALRAAVEAHPGLTIVATGPLTNLARLLTDHPETAAGIGRIVTLGAAWGLGTKTPSAEWNVVSDPDAAAIVYAAPVPVTIVPVDASATVPIDADLVAAVAGRPGPGAALAAELLASLEGLHTPPVVGPPGCPLHDPCAILVAADASLATVAPAQVEVDLRPGLTYGRTVFNFRPDAHNPANVDVVVTLDPARTRAALVDALAGLS</sequence>
<dbReference type="InterPro" id="IPR015910">
    <property type="entry name" value="I/U_nuclsd_hydro_CS"/>
</dbReference>
<evidence type="ECO:0000259" key="3">
    <source>
        <dbReference type="Pfam" id="PF01156"/>
    </source>
</evidence>
<dbReference type="InterPro" id="IPR001910">
    <property type="entry name" value="Inosine/uridine_hydrolase_dom"/>
</dbReference>
<accession>A0A934MHR3</accession>
<dbReference type="RefSeq" id="WP_198882268.1">
    <property type="nucleotide sequence ID" value="NZ_JAEKJA010000008.1"/>
</dbReference>
<dbReference type="GO" id="GO:0005829">
    <property type="term" value="C:cytosol"/>
    <property type="evidence" value="ECO:0007669"/>
    <property type="project" value="TreeGrafter"/>
</dbReference>
<evidence type="ECO:0000313" key="4">
    <source>
        <dbReference type="EMBL" id="MBJ3776366.1"/>
    </source>
</evidence>
<dbReference type="Gene3D" id="3.90.245.10">
    <property type="entry name" value="Ribonucleoside hydrolase-like"/>
    <property type="match status" value="1"/>
</dbReference>
<evidence type="ECO:0000313" key="5">
    <source>
        <dbReference type="Proteomes" id="UP000609531"/>
    </source>
</evidence>
<evidence type="ECO:0000256" key="1">
    <source>
        <dbReference type="ARBA" id="ARBA00022801"/>
    </source>
</evidence>
<dbReference type="EMBL" id="JAEKJA010000008">
    <property type="protein sequence ID" value="MBJ3776366.1"/>
    <property type="molecule type" value="Genomic_DNA"/>
</dbReference>
<keyword evidence="2" id="KW-0326">Glycosidase</keyword>
<dbReference type="Proteomes" id="UP000609531">
    <property type="component" value="Unassembled WGS sequence"/>
</dbReference>
<evidence type="ECO:0000256" key="2">
    <source>
        <dbReference type="ARBA" id="ARBA00023295"/>
    </source>
</evidence>
<feature type="domain" description="Inosine/uridine-preferring nucleoside hydrolase" evidence="3">
    <location>
        <begin position="6"/>
        <end position="297"/>
    </location>
</feature>
<dbReference type="PROSITE" id="PS01247">
    <property type="entry name" value="IUNH"/>
    <property type="match status" value="1"/>
</dbReference>
<dbReference type="GO" id="GO:0045437">
    <property type="term" value="F:uridine nucleosidase activity"/>
    <property type="evidence" value="ECO:0007669"/>
    <property type="project" value="UniProtKB-ARBA"/>
</dbReference>
<dbReference type="SUPFAM" id="SSF53590">
    <property type="entry name" value="Nucleoside hydrolase"/>
    <property type="match status" value="1"/>
</dbReference>
<organism evidence="4 5">
    <name type="scientific">Acuticoccus mangrovi</name>
    <dbReference type="NCBI Taxonomy" id="2796142"/>
    <lineage>
        <taxon>Bacteria</taxon>
        <taxon>Pseudomonadati</taxon>
        <taxon>Pseudomonadota</taxon>
        <taxon>Alphaproteobacteria</taxon>
        <taxon>Hyphomicrobiales</taxon>
        <taxon>Amorphaceae</taxon>
        <taxon>Acuticoccus</taxon>
    </lineage>
</organism>
<keyword evidence="1 4" id="KW-0378">Hydrolase</keyword>
<proteinExistence type="predicted"/>
<dbReference type="InterPro" id="IPR023186">
    <property type="entry name" value="IUNH"/>
</dbReference>
<dbReference type="GO" id="GO:0006152">
    <property type="term" value="P:purine nucleoside catabolic process"/>
    <property type="evidence" value="ECO:0007669"/>
    <property type="project" value="TreeGrafter"/>
</dbReference>
<dbReference type="PANTHER" id="PTHR12304:SF4">
    <property type="entry name" value="URIDINE NUCLEOSIDASE"/>
    <property type="match status" value="1"/>
</dbReference>
<dbReference type="AlphaFoldDB" id="A0A934MHR3"/>
<name>A0A934MHR3_9HYPH</name>
<keyword evidence="5" id="KW-1185">Reference proteome</keyword>
<reference evidence="4" key="1">
    <citation type="submission" date="2020-12" db="EMBL/GenBank/DDBJ databases">
        <title>Bacterial taxonomy.</title>
        <authorList>
            <person name="Pan X."/>
        </authorList>
    </citation>
    <scope>NUCLEOTIDE SEQUENCE</scope>
    <source>
        <strain evidence="4">B2012</strain>
    </source>
</reference>
<dbReference type="Pfam" id="PF01156">
    <property type="entry name" value="IU_nuc_hydro"/>
    <property type="match status" value="1"/>
</dbReference>